<evidence type="ECO:0000313" key="4">
    <source>
        <dbReference type="Proteomes" id="UP000001879"/>
    </source>
</evidence>
<accession>D3T1Y7</accession>
<keyword evidence="4" id="KW-1185">Reference proteome</keyword>
<sequence>MSTIIRGDIQHDHPLRLCTFDAVETVSPFANHINISVTDMRTAFSRDGTALNNVIRMGVLITVMVSRRTHAIFDFFGNLAVVGLILLFRRESARIEQLRHDGSLDEIRVPESCAIDEQEIDAAELQTTFAAEVIEEVDIPTVRTGWFFVGIASAVVYRMLYDRDIGGIRRSRVRRWALILGMWVGQLLLSLDDRETSHSLGVGSSVGAVCYRVKYGLLDDLPEN</sequence>
<reference evidence="2" key="4">
    <citation type="submission" date="2016-09" db="EMBL/GenBank/DDBJ databases">
        <authorList>
            <person name="Pfeiffer F."/>
        </authorList>
    </citation>
    <scope>NUCLEOTIDE SEQUENCE</scope>
    <source>
        <strain evidence="2">ATCC 43099</strain>
        <plasmid evidence="2">pNMAG02</plasmid>
    </source>
</reference>
<dbReference type="EMBL" id="CP001934">
    <property type="protein sequence ID" value="ADD07596.1"/>
    <property type="molecule type" value="Genomic_DNA"/>
</dbReference>
<dbReference type="Proteomes" id="UP000001879">
    <property type="component" value="Plasmid pNMAG02"/>
</dbReference>
<geneLocation type="plasmid" evidence="2 4">
    <name>pNMAG02</name>
</geneLocation>
<dbReference type="GeneID" id="8828805"/>
<dbReference type="Pfam" id="PF26397">
    <property type="entry name" value="DUF8097"/>
    <property type="match status" value="1"/>
</dbReference>
<gene>
    <name evidence="2" type="ordered locus">Nmag_4071</name>
    <name evidence="3" type="ORF">C500_14575</name>
</gene>
<dbReference type="eggNOG" id="arCOG11205">
    <property type="taxonomic scope" value="Archaea"/>
</dbReference>
<reference evidence="3 5" key="3">
    <citation type="journal article" date="2014" name="PLoS Genet.">
        <title>Phylogenetically driven sequencing of extremely halophilic archaea reveals strategies for static and dynamic osmo-response.</title>
        <authorList>
            <person name="Becker E.A."/>
            <person name="Seitzer P.M."/>
            <person name="Tritt A."/>
            <person name="Larsen D."/>
            <person name="Krusor M."/>
            <person name="Yao A.I."/>
            <person name="Wu D."/>
            <person name="Madern D."/>
            <person name="Eisen J.A."/>
            <person name="Darling A.E."/>
            <person name="Facciotti M.T."/>
        </authorList>
    </citation>
    <scope>NUCLEOTIDE SEQUENCE [LARGE SCALE GENOMIC DNA]</scope>
    <source>
        <strain evidence="5">ATCC 43099 / DSM 3394 / CCM 3739 / CIP 104546 / IAM 13178 / JCM 8861 / NBRC 102185 / NCIMB 2190 / MS3</strain>
        <strain evidence="3">MS-3</strain>
    </source>
</reference>
<reference evidence="2 4" key="2">
    <citation type="journal article" date="2012" name="BMC Genomics">
        <title>A comparative genomics perspective on the genetic content of the alkaliphilic haloarchaeon Natrialba magadii ATCC 43099T.</title>
        <authorList>
            <person name="Siddaramappa S."/>
            <person name="Challacombe J.F."/>
            <person name="Decastro R.E."/>
            <person name="Pfeiffer F."/>
            <person name="Sastre D.E."/>
            <person name="Gimenez M.I."/>
            <person name="Paggi R.A."/>
            <person name="Detter J.C."/>
            <person name="Davenport K.W."/>
            <person name="Goodwin L.A."/>
            <person name="Kyrpides N."/>
            <person name="Tapia R."/>
            <person name="Pitluck S."/>
            <person name="Lucas S."/>
            <person name="Woyke T."/>
            <person name="Maupin-Furlow J.A."/>
        </authorList>
    </citation>
    <scope>NUCLEOTIDE SEQUENCE [LARGE SCALE GENOMIC DNA]</scope>
    <source>
        <strain evidence="2">ATCC 43099</strain>
        <strain evidence="4">ATCC 43099 / DSM 3394 / CCM 3739 / CIP 104546 / IAM 13178 / JCM 8861 / NBRC 102185 / NCIMB 2190 / MS3</strain>
    </source>
</reference>
<dbReference type="Proteomes" id="UP000011543">
    <property type="component" value="Unassembled WGS sequence"/>
</dbReference>
<dbReference type="OrthoDB" id="209828at2157"/>
<dbReference type="KEGG" id="nmg:Nmag_4071"/>
<dbReference type="HOGENOM" id="CLU_1232797_0_0_2"/>
<keyword evidence="2" id="KW-0614">Plasmid</keyword>
<name>D3T1Y7_NATMM</name>
<dbReference type="PaxDb" id="547559-Nmag_4071"/>
<organism evidence="2 4">
    <name type="scientific">Natrialba magadii (strain ATCC 43099 / DSM 3394 / CCM 3739 / CIP 104546 / IAM 13178 / JCM 8861 / NBRC 102185 / NCIMB 2190 / MS3)</name>
    <name type="common">Natronobacterium magadii</name>
    <dbReference type="NCBI Taxonomy" id="547559"/>
    <lineage>
        <taxon>Archaea</taxon>
        <taxon>Methanobacteriati</taxon>
        <taxon>Methanobacteriota</taxon>
        <taxon>Stenosarchaea group</taxon>
        <taxon>Halobacteria</taxon>
        <taxon>Halobacteriales</taxon>
        <taxon>Natrialbaceae</taxon>
        <taxon>Natrialba</taxon>
    </lineage>
</organism>
<evidence type="ECO:0000313" key="5">
    <source>
        <dbReference type="Proteomes" id="UP000011543"/>
    </source>
</evidence>
<dbReference type="InterPro" id="IPR058410">
    <property type="entry name" value="DUF8097"/>
</dbReference>
<dbReference type="AlphaFoldDB" id="D3T1Y7"/>
<feature type="domain" description="DUF8097" evidence="1">
    <location>
        <begin position="136"/>
        <end position="223"/>
    </location>
</feature>
<evidence type="ECO:0000313" key="2">
    <source>
        <dbReference type="EMBL" id="ADD07596.1"/>
    </source>
</evidence>
<dbReference type="RefSeq" id="WP_004216123.1">
    <property type="nucleotide sequence ID" value="NC_013924.1"/>
</dbReference>
<protein>
    <recommendedName>
        <fullName evidence="1">DUF8097 domain-containing protein</fullName>
    </recommendedName>
</protein>
<evidence type="ECO:0000259" key="1">
    <source>
        <dbReference type="Pfam" id="PF26397"/>
    </source>
</evidence>
<dbReference type="EMBL" id="AOHS01000050">
    <property type="protein sequence ID" value="ELY27071.1"/>
    <property type="molecule type" value="Genomic_DNA"/>
</dbReference>
<reference evidence="4" key="1">
    <citation type="submission" date="2010-02" db="EMBL/GenBank/DDBJ databases">
        <title>Complete sequence of plasmid 2 of Natrialba magadii ATCC 43099.</title>
        <authorList>
            <consortium name="US DOE Joint Genome Institute"/>
            <person name="Lucas S."/>
            <person name="Copeland A."/>
            <person name="Lapidus A."/>
            <person name="Cheng J.-F."/>
            <person name="Bruce D."/>
            <person name="Goodwin L."/>
            <person name="Pitluck S."/>
            <person name="Davenport K."/>
            <person name="Saunders E."/>
            <person name="Detter J.C."/>
            <person name="Han C."/>
            <person name="Tapia R."/>
            <person name="Land M."/>
            <person name="Hauser L."/>
            <person name="Kyrpides N."/>
            <person name="Mikhailova N."/>
            <person name="De Castro R.E."/>
            <person name="Maupin-Furlow J.A."/>
            <person name="Woyke T."/>
        </authorList>
    </citation>
    <scope>NUCLEOTIDE SEQUENCE [LARGE SCALE GENOMIC DNA]</scope>
    <source>
        <strain evidence="4">ATCC 43099 / DSM 3394 / CCM 3739 / CIP 104546 / IAM 13178 / JCM 8861 / NBRC 102185 / NCIMB 2190 / MS3</strain>
        <plasmid evidence="4">pNMAG02</plasmid>
    </source>
</reference>
<proteinExistence type="predicted"/>
<evidence type="ECO:0000313" key="3">
    <source>
        <dbReference type="EMBL" id="ELY27071.1"/>
    </source>
</evidence>